<evidence type="ECO:0000313" key="1">
    <source>
        <dbReference type="EMBL" id="AFU86567.1"/>
    </source>
</evidence>
<name>K4K2Y8_9CAUD</name>
<gene>
    <name evidence="1" type="ORF">CcrRogue_gp085</name>
</gene>
<organism evidence="1 2">
    <name type="scientific">Caulobacter phage CcrRogue</name>
    <dbReference type="NCBI Taxonomy" id="2927986"/>
    <lineage>
        <taxon>Viruses</taxon>
        <taxon>Duplodnaviria</taxon>
        <taxon>Heunggongvirae</taxon>
        <taxon>Uroviricota</taxon>
        <taxon>Caudoviricetes</taxon>
        <taxon>Jeanschmidtviridae</taxon>
        <taxon>Poindextervirus</taxon>
        <taxon>Poindextervirus rogue</taxon>
    </lineage>
</organism>
<keyword evidence="2" id="KW-1185">Reference proteome</keyword>
<accession>K4K2Y8</accession>
<protein>
    <submittedName>
        <fullName evidence="1">Uncharacterized protein</fullName>
    </submittedName>
</protein>
<dbReference type="EMBL" id="JX100814">
    <property type="protein sequence ID" value="AFU86567.1"/>
    <property type="molecule type" value="Genomic_DNA"/>
</dbReference>
<sequence>MAAALTLVSCETNFSTTTDTDPDAAHERLILVLNTASEAGLGEMTLEVKEEIEALLKQASIELSNCRIVGGVP</sequence>
<dbReference type="KEGG" id="vg:13995866"/>
<proteinExistence type="predicted"/>
<reference evidence="1 2" key="1">
    <citation type="journal article" date="2012" name="BMC Genomics">
        <title>The Caulobacter crescentus phage phiCbK: genomics of a canonical phage.</title>
        <authorList>
            <person name="Gill J.J."/>
            <person name="Berry J.D."/>
            <person name="Russell W.K."/>
            <person name="Lessor L."/>
            <person name="Escobar Garcia D.A."/>
            <person name="Hernandez D."/>
            <person name="Kane A."/>
            <person name="Keene J."/>
            <person name="Maddox M."/>
            <person name="Martin R."/>
            <person name="Mohan S."/>
            <person name="Thorn A.M."/>
            <person name="Russell D.H."/>
            <person name="Young R."/>
        </authorList>
    </citation>
    <scope>NUCLEOTIDE SEQUENCE [LARGE SCALE GENOMIC DNA]</scope>
</reference>
<evidence type="ECO:0000313" key="2">
    <source>
        <dbReference type="Proteomes" id="UP000000461"/>
    </source>
</evidence>
<dbReference type="OrthoDB" id="38694at10239"/>
<dbReference type="Proteomes" id="UP000000461">
    <property type="component" value="Segment"/>
</dbReference>